<dbReference type="Pfam" id="PF12587">
    <property type="entry name" value="DUF3761"/>
    <property type="match status" value="1"/>
</dbReference>
<evidence type="ECO:0000256" key="1">
    <source>
        <dbReference type="ARBA" id="ARBA00022729"/>
    </source>
</evidence>
<evidence type="ECO:0000259" key="4">
    <source>
        <dbReference type="PROSITE" id="PS51109"/>
    </source>
</evidence>
<organism evidence="5 6">
    <name type="scientific">Gryllotalpicola kribbensis</name>
    <dbReference type="NCBI Taxonomy" id="993084"/>
    <lineage>
        <taxon>Bacteria</taxon>
        <taxon>Bacillati</taxon>
        <taxon>Actinomycetota</taxon>
        <taxon>Actinomycetes</taxon>
        <taxon>Micrococcales</taxon>
        <taxon>Microbacteriaceae</taxon>
        <taxon>Gryllotalpicola</taxon>
    </lineage>
</organism>
<keyword evidence="1" id="KW-0732">Signal</keyword>
<evidence type="ECO:0000256" key="3">
    <source>
        <dbReference type="SAM" id="Phobius"/>
    </source>
</evidence>
<gene>
    <name evidence="5" type="ORF">GCM10022288_12330</name>
</gene>
<dbReference type="SMART" id="SM01208">
    <property type="entry name" value="G5"/>
    <property type="match status" value="1"/>
</dbReference>
<feature type="region of interest" description="Disordered" evidence="2">
    <location>
        <begin position="113"/>
        <end position="136"/>
    </location>
</feature>
<feature type="transmembrane region" description="Helical" evidence="3">
    <location>
        <begin position="15"/>
        <end position="34"/>
    </location>
</feature>
<dbReference type="InterPro" id="IPR022236">
    <property type="entry name" value="DUF3761"/>
</dbReference>
<dbReference type="Proteomes" id="UP001500213">
    <property type="component" value="Unassembled WGS sequence"/>
</dbReference>
<reference evidence="6" key="1">
    <citation type="journal article" date="2019" name="Int. J. Syst. Evol. Microbiol.">
        <title>The Global Catalogue of Microorganisms (GCM) 10K type strain sequencing project: providing services to taxonomists for standard genome sequencing and annotation.</title>
        <authorList>
            <consortium name="The Broad Institute Genomics Platform"/>
            <consortium name="The Broad Institute Genome Sequencing Center for Infectious Disease"/>
            <person name="Wu L."/>
            <person name="Ma J."/>
        </authorList>
    </citation>
    <scope>NUCLEOTIDE SEQUENCE [LARGE SCALE GENOMIC DNA]</scope>
    <source>
        <strain evidence="6">JCM 17593</strain>
    </source>
</reference>
<keyword evidence="3" id="KW-0472">Membrane</keyword>
<evidence type="ECO:0000256" key="2">
    <source>
        <dbReference type="SAM" id="MobiDB-lite"/>
    </source>
</evidence>
<evidence type="ECO:0000313" key="5">
    <source>
        <dbReference type="EMBL" id="GAA4187391.1"/>
    </source>
</evidence>
<dbReference type="EMBL" id="BAABBX010000009">
    <property type="protein sequence ID" value="GAA4187391.1"/>
    <property type="molecule type" value="Genomic_DNA"/>
</dbReference>
<accession>A0ABP8AQ49</accession>
<protein>
    <recommendedName>
        <fullName evidence="4">G5 domain-containing protein</fullName>
    </recommendedName>
</protein>
<keyword evidence="6" id="KW-1185">Reference proteome</keyword>
<feature type="transmembrane region" description="Helical" evidence="3">
    <location>
        <begin position="73"/>
        <end position="93"/>
    </location>
</feature>
<keyword evidence="3" id="KW-1133">Transmembrane helix</keyword>
<evidence type="ECO:0000313" key="6">
    <source>
        <dbReference type="Proteomes" id="UP001500213"/>
    </source>
</evidence>
<comment type="caution">
    <text evidence="5">The sequence shown here is derived from an EMBL/GenBank/DDBJ whole genome shotgun (WGS) entry which is preliminary data.</text>
</comment>
<feature type="domain" description="G5" evidence="4">
    <location>
        <begin position="137"/>
        <end position="217"/>
    </location>
</feature>
<dbReference type="InterPro" id="IPR011098">
    <property type="entry name" value="G5_dom"/>
</dbReference>
<keyword evidence="3" id="KW-0812">Transmembrane</keyword>
<name>A0ABP8AQ49_9MICO</name>
<dbReference type="Pfam" id="PF07501">
    <property type="entry name" value="G5"/>
    <property type="match status" value="1"/>
</dbReference>
<dbReference type="Gene3D" id="2.20.230.10">
    <property type="entry name" value="Resuscitation-promoting factor rpfb"/>
    <property type="match status" value="1"/>
</dbReference>
<dbReference type="PROSITE" id="PS51109">
    <property type="entry name" value="G5"/>
    <property type="match status" value="1"/>
</dbReference>
<feature type="transmembrane region" description="Helical" evidence="3">
    <location>
        <begin position="40"/>
        <end position="61"/>
    </location>
</feature>
<feature type="compositionally biased region" description="Low complexity" evidence="2">
    <location>
        <begin position="124"/>
        <end position="136"/>
    </location>
</feature>
<sequence length="270" mass="27776">MSSSLSNRFRTAMRGIRPSMWAGLVLTTIAALIGLSGGPWVMLCLISVVVLGTSLYGWAFRRHTWLRLPRKRSVSAVSAGVALAVFLGSSIAFGSTQPAADVADANDAPVHLSSVHPASPTDLPSKTPTPISTPTHTPIVTTQLVTTTSEIPFASTTVQDGNLAKGSSRVTTAGVNGVMTTTYKVTLTDGKETSRVQVSQTVTTAPVNQMTSVGTYVAPPAPAAPAAPAPAAPVAPGNGATALCHDGTYSYAAHHQGACSHHGGVAEFYK</sequence>
<proteinExistence type="predicted"/>